<feature type="coiled-coil region" evidence="7">
    <location>
        <begin position="292"/>
        <end position="450"/>
    </location>
</feature>
<dbReference type="InterPro" id="IPR008636">
    <property type="entry name" value="Hook_C"/>
</dbReference>
<organism evidence="10 11">
    <name type="scientific">Clavelina lepadiformis</name>
    <name type="common">Light-bulb sea squirt</name>
    <name type="synonym">Ascidia lepadiformis</name>
    <dbReference type="NCBI Taxonomy" id="159417"/>
    <lineage>
        <taxon>Eukaryota</taxon>
        <taxon>Metazoa</taxon>
        <taxon>Chordata</taxon>
        <taxon>Tunicata</taxon>
        <taxon>Ascidiacea</taxon>
        <taxon>Aplousobranchia</taxon>
        <taxon>Clavelinidae</taxon>
        <taxon>Clavelina</taxon>
    </lineage>
</organism>
<evidence type="ECO:0000313" key="11">
    <source>
        <dbReference type="Proteomes" id="UP001642483"/>
    </source>
</evidence>
<protein>
    <recommendedName>
        <fullName evidence="9">Calponin-homology (CH) domain-containing protein</fullName>
    </recommendedName>
</protein>
<evidence type="ECO:0000256" key="2">
    <source>
        <dbReference type="ARBA" id="ARBA00006946"/>
    </source>
</evidence>
<feature type="domain" description="Calponin-homology (CH)" evidence="9">
    <location>
        <begin position="5"/>
        <end position="122"/>
    </location>
</feature>
<dbReference type="CDD" id="cd22222">
    <property type="entry name" value="HkD_Hook"/>
    <property type="match status" value="1"/>
</dbReference>
<dbReference type="InterPro" id="IPR043936">
    <property type="entry name" value="HOOK_N"/>
</dbReference>
<evidence type="ECO:0000256" key="5">
    <source>
        <dbReference type="ARBA" id="ARBA00023054"/>
    </source>
</evidence>
<dbReference type="SUPFAM" id="SSF116907">
    <property type="entry name" value="Hook domain"/>
    <property type="match status" value="1"/>
</dbReference>
<reference evidence="10 11" key="1">
    <citation type="submission" date="2024-02" db="EMBL/GenBank/DDBJ databases">
        <authorList>
            <person name="Daric V."/>
            <person name="Darras S."/>
        </authorList>
    </citation>
    <scope>NUCLEOTIDE SEQUENCE [LARGE SCALE GENOMIC DNA]</scope>
</reference>
<comment type="similarity">
    <text evidence="2">Belongs to the hook family.</text>
</comment>
<feature type="region of interest" description="Disordered" evidence="8">
    <location>
        <begin position="698"/>
        <end position="735"/>
    </location>
</feature>
<proteinExistence type="inferred from homology"/>
<dbReference type="PROSITE" id="PS50021">
    <property type="entry name" value="CH"/>
    <property type="match status" value="1"/>
</dbReference>
<keyword evidence="6" id="KW-0206">Cytoskeleton</keyword>
<evidence type="ECO:0000256" key="1">
    <source>
        <dbReference type="ARBA" id="ARBA00004245"/>
    </source>
</evidence>
<feature type="coiled-coil region" evidence="7">
    <location>
        <begin position="503"/>
        <end position="530"/>
    </location>
</feature>
<keyword evidence="4" id="KW-0493">Microtubule</keyword>
<feature type="coiled-coil region" evidence="7">
    <location>
        <begin position="555"/>
        <end position="679"/>
    </location>
</feature>
<dbReference type="Pfam" id="PF19047">
    <property type="entry name" value="HOOK_N"/>
    <property type="match status" value="1"/>
</dbReference>
<sequence length="735" mass="84624">MVESEQLCDSLVVWISGFDIAVPHKHAHDFTDGVAMAQILNQLDPDYFSDIWLSRIKTGIALDNYRLKTNNLKKVLNQTMDYFKEVSGNSITGFDMPDVSLVSEMADKRHLGRMLQLMLGVAVNCPSKQRNIEEIMQLDENVQHVVMTAIQELMQHYQASSEGNDSAVIDQGVSEQVKLLETKLTDAHADKEEMAQRCHELDMQLCTFSTDYTNLQCDYALLHDKVALLHEEKANIQQENMQLQERLNQTENLEDPSSPASMRHSQMLNQIEALQEETYRLEASRDDCKLRCEVVERELIESQNKIEELSALAEESRLLKDEIDYLRSASDKAAKLEATIQTYKTKLKEIGDLRGQVKLLEERNTSFMERTVDLEEELKKANAARSQLETYKRQVIDLHNKLSEETRRADKSEFEIKTKTEKMKVLEAEKQRLVAERDSLIETNEELQLTQHQAVGGGFMNEQLLGSSDTALTPLEVKEKLIRLLHENKMLKLQQGEIDDERIISLTSDLELANARINELETDNRLSNQRGLELDKQVKTLQDELQVKGASSEDNQALRHKLKEHLSRLHNTNEELQKKKAYIESVEPQLVQGDKQIAEMKSLLKKKEEDMKAMEDRYKKYLEKAKSVIRTLDPNKSQQSTTPQIQKLKSELQEKDKLLKQMEKDQDKSKAAREQEEKLVVNAWYNMGMQLHRKAVDERLSHTSPGQSFLARQRQVSSSRRSHPGTVQRIQLGSR</sequence>
<evidence type="ECO:0000256" key="6">
    <source>
        <dbReference type="ARBA" id="ARBA00023212"/>
    </source>
</evidence>
<comment type="subcellular location">
    <subcellularLocation>
        <location evidence="1">Cytoplasm</location>
        <location evidence="1">Cytoskeleton</location>
    </subcellularLocation>
</comment>
<evidence type="ECO:0000256" key="4">
    <source>
        <dbReference type="ARBA" id="ARBA00022701"/>
    </source>
</evidence>
<name>A0ABP0GAB6_CLALP</name>
<keyword evidence="5 7" id="KW-0175">Coiled coil</keyword>
<evidence type="ECO:0000256" key="3">
    <source>
        <dbReference type="ARBA" id="ARBA00022490"/>
    </source>
</evidence>
<accession>A0ABP0GAB6</accession>
<evidence type="ECO:0000259" key="9">
    <source>
        <dbReference type="PROSITE" id="PS50021"/>
    </source>
</evidence>
<dbReference type="EMBL" id="CAWYQH010000108">
    <property type="protein sequence ID" value="CAK8688745.1"/>
    <property type="molecule type" value="Genomic_DNA"/>
</dbReference>
<dbReference type="PANTHER" id="PTHR18947">
    <property type="entry name" value="HOOK PROTEINS"/>
    <property type="match status" value="1"/>
</dbReference>
<evidence type="ECO:0000313" key="10">
    <source>
        <dbReference type="EMBL" id="CAK8688745.1"/>
    </source>
</evidence>
<dbReference type="Proteomes" id="UP001642483">
    <property type="component" value="Unassembled WGS sequence"/>
</dbReference>
<keyword evidence="11" id="KW-1185">Reference proteome</keyword>
<feature type="coiled-coil region" evidence="7">
    <location>
        <begin position="226"/>
        <end position="253"/>
    </location>
</feature>
<gene>
    <name evidence="10" type="ORF">CVLEPA_LOCUS20726</name>
</gene>
<evidence type="ECO:0000256" key="7">
    <source>
        <dbReference type="SAM" id="Coils"/>
    </source>
</evidence>
<dbReference type="Pfam" id="PF05622">
    <property type="entry name" value="HOOK"/>
    <property type="match status" value="1"/>
</dbReference>
<keyword evidence="3" id="KW-0963">Cytoplasm</keyword>
<dbReference type="Gene3D" id="1.10.418.10">
    <property type="entry name" value="Calponin-like domain"/>
    <property type="match status" value="1"/>
</dbReference>
<comment type="caution">
    <text evidence="10">The sequence shown here is derived from an EMBL/GenBank/DDBJ whole genome shotgun (WGS) entry which is preliminary data.</text>
</comment>
<evidence type="ECO:0000256" key="8">
    <source>
        <dbReference type="SAM" id="MobiDB-lite"/>
    </source>
</evidence>
<dbReference type="PANTHER" id="PTHR18947:SF39">
    <property type="entry name" value="PROTEIN HOOK"/>
    <property type="match status" value="1"/>
</dbReference>
<dbReference type="InterPro" id="IPR036872">
    <property type="entry name" value="CH_dom_sf"/>
</dbReference>
<dbReference type="InterPro" id="IPR001715">
    <property type="entry name" value="CH_dom"/>
</dbReference>